<dbReference type="SMART" id="SM00278">
    <property type="entry name" value="HhH1"/>
    <property type="match status" value="2"/>
</dbReference>
<dbReference type="Proteomes" id="UP001589890">
    <property type="component" value="Unassembled WGS sequence"/>
</dbReference>
<accession>A0ABV6QDF0</accession>
<feature type="compositionally biased region" description="Polar residues" evidence="1">
    <location>
        <begin position="1"/>
        <end position="12"/>
    </location>
</feature>
<keyword evidence="2" id="KW-0472">Membrane</keyword>
<dbReference type="Gene3D" id="1.10.150.320">
    <property type="entry name" value="Photosystem II 12 kDa extrinsic protein"/>
    <property type="match status" value="1"/>
</dbReference>
<dbReference type="InterPro" id="IPR003583">
    <property type="entry name" value="Hlx-hairpin-Hlx_DNA-bd_motif"/>
</dbReference>
<reference evidence="4 5" key="1">
    <citation type="submission" date="2024-09" db="EMBL/GenBank/DDBJ databases">
        <authorList>
            <person name="Sun Q."/>
            <person name="Mori K."/>
        </authorList>
    </citation>
    <scope>NUCLEOTIDE SEQUENCE [LARGE SCALE GENOMIC DNA]</scope>
    <source>
        <strain evidence="4 5">CGMCC 1.15906</strain>
    </source>
</reference>
<feature type="domain" description="Helix-hairpin-helix DNA-binding motif class 1" evidence="3">
    <location>
        <begin position="255"/>
        <end position="274"/>
    </location>
</feature>
<feature type="compositionally biased region" description="Low complexity" evidence="1">
    <location>
        <begin position="118"/>
        <end position="131"/>
    </location>
</feature>
<feature type="transmembrane region" description="Helical" evidence="2">
    <location>
        <begin position="86"/>
        <end position="106"/>
    </location>
</feature>
<feature type="region of interest" description="Disordered" evidence="1">
    <location>
        <begin position="218"/>
        <end position="248"/>
    </location>
</feature>
<dbReference type="InterPro" id="IPR019554">
    <property type="entry name" value="Soluble_ligand-bd"/>
</dbReference>
<gene>
    <name evidence="4" type="ORF">ACFFGN_01235</name>
</gene>
<feature type="domain" description="Helix-hairpin-helix DNA-binding motif class 1" evidence="3">
    <location>
        <begin position="285"/>
        <end position="304"/>
    </location>
</feature>
<dbReference type="Gene3D" id="3.10.560.10">
    <property type="entry name" value="Outer membrane lipoprotein wza domain like"/>
    <property type="match status" value="1"/>
</dbReference>
<proteinExistence type="predicted"/>
<feature type="region of interest" description="Disordered" evidence="1">
    <location>
        <begin position="1"/>
        <end position="66"/>
    </location>
</feature>
<dbReference type="Pfam" id="PF12836">
    <property type="entry name" value="HHH_3"/>
    <property type="match status" value="1"/>
</dbReference>
<evidence type="ECO:0000313" key="4">
    <source>
        <dbReference type="EMBL" id="MFC0622665.1"/>
    </source>
</evidence>
<keyword evidence="2" id="KW-0812">Transmembrane</keyword>
<dbReference type="InterPro" id="IPR051675">
    <property type="entry name" value="Endo/Exo/Phosphatase_dom_1"/>
</dbReference>
<dbReference type="SUPFAM" id="SSF47781">
    <property type="entry name" value="RuvA domain 2-like"/>
    <property type="match status" value="1"/>
</dbReference>
<sequence length="307" mass="31610">MRGGWTPTQDPNLSVLPSHPAAIPPDSAAATTVPPAHSTGAEWTDPQRSTPTRPIAEANDHPWGADTETGLVDRLRGGRWALAPKHLGVIAIVLVLGLLWAGWTVLKSRPEPISVDRVPVGVTSGSPVGGSPHDGASNPPTPDTNGTRPPSPSPSADPARVVVHVAGKVRRPGLIRATTGARVADVLAAAGGALPGVDLTTVNLARQVQDGEQILIGVAGAEQSDGRPDPKPSTGGDKSSPAAGQPLDLNSATSAQLEALPGVGPVLALRIVEWRTQNGRFTAVEELLEISGVGAKKFEALRPHVRV</sequence>
<dbReference type="EMBL" id="JBHLTC010000001">
    <property type="protein sequence ID" value="MFC0622665.1"/>
    <property type="molecule type" value="Genomic_DNA"/>
</dbReference>
<dbReference type="PANTHER" id="PTHR21180">
    <property type="entry name" value="ENDONUCLEASE/EXONUCLEASE/PHOSPHATASE FAMILY DOMAIN-CONTAINING PROTEIN 1"/>
    <property type="match status" value="1"/>
</dbReference>
<evidence type="ECO:0000313" key="5">
    <source>
        <dbReference type="Proteomes" id="UP001589890"/>
    </source>
</evidence>
<evidence type="ECO:0000256" key="1">
    <source>
        <dbReference type="SAM" id="MobiDB-lite"/>
    </source>
</evidence>
<protein>
    <submittedName>
        <fullName evidence="4">Helix-hairpin-helix domain-containing protein</fullName>
    </submittedName>
</protein>
<dbReference type="Pfam" id="PF10531">
    <property type="entry name" value="SLBB"/>
    <property type="match status" value="1"/>
</dbReference>
<evidence type="ECO:0000259" key="3">
    <source>
        <dbReference type="SMART" id="SM00278"/>
    </source>
</evidence>
<evidence type="ECO:0000256" key="2">
    <source>
        <dbReference type="SAM" id="Phobius"/>
    </source>
</evidence>
<organism evidence="4 5">
    <name type="scientific">Kribbella deserti</name>
    <dbReference type="NCBI Taxonomy" id="1926257"/>
    <lineage>
        <taxon>Bacteria</taxon>
        <taxon>Bacillati</taxon>
        <taxon>Actinomycetota</taxon>
        <taxon>Actinomycetes</taxon>
        <taxon>Propionibacteriales</taxon>
        <taxon>Kribbellaceae</taxon>
        <taxon>Kribbella</taxon>
    </lineage>
</organism>
<keyword evidence="5" id="KW-1185">Reference proteome</keyword>
<name>A0ABV6QDF0_9ACTN</name>
<keyword evidence="2" id="KW-1133">Transmembrane helix</keyword>
<comment type="caution">
    <text evidence="4">The sequence shown here is derived from an EMBL/GenBank/DDBJ whole genome shotgun (WGS) entry which is preliminary data.</text>
</comment>
<dbReference type="InterPro" id="IPR010994">
    <property type="entry name" value="RuvA_2-like"/>
</dbReference>
<dbReference type="RefSeq" id="WP_380043648.1">
    <property type="nucleotide sequence ID" value="NZ_JBHLTC010000001.1"/>
</dbReference>
<dbReference type="PANTHER" id="PTHR21180:SF32">
    <property type="entry name" value="ENDONUCLEASE_EXONUCLEASE_PHOSPHATASE FAMILY DOMAIN-CONTAINING PROTEIN 1"/>
    <property type="match status" value="1"/>
</dbReference>
<feature type="region of interest" description="Disordered" evidence="1">
    <location>
        <begin position="115"/>
        <end position="158"/>
    </location>
</feature>